<organism evidence="2 3">
    <name type="scientific">turkey adenovirus 5</name>
    <dbReference type="NCBI Taxonomy" id="1408258"/>
    <lineage>
        <taxon>Viruses</taxon>
        <taxon>Varidnaviria</taxon>
        <taxon>Bamfordvirae</taxon>
        <taxon>Preplasmiviricota</taxon>
        <taxon>Polisuviricotina</taxon>
        <taxon>Pharingeaviricetes</taxon>
        <taxon>Rowavirales</taxon>
        <taxon>Adenoviridae</taxon>
        <taxon>Aviadenovirus</taxon>
        <taxon>Aviadenovirus gallopavoquintum</taxon>
        <taxon>Turkey aviadenovirus D</taxon>
    </lineage>
</organism>
<evidence type="ECO:0000313" key="3">
    <source>
        <dbReference type="Proteomes" id="UP000120888"/>
    </source>
</evidence>
<dbReference type="EMBL" id="KF477313">
    <property type="protein sequence ID" value="AGX93357.1"/>
    <property type="molecule type" value="Genomic_DNA"/>
</dbReference>
<keyword evidence="1" id="KW-0812">Transmembrane</keyword>
<name>U5NHV9_9ADEN</name>
<dbReference type="OrthoDB" id="22457at10239"/>
<dbReference type="RefSeq" id="YP_008719876.1">
    <property type="nucleotide sequence ID" value="NC_022613.1"/>
</dbReference>
<keyword evidence="1" id="KW-0472">Membrane</keyword>
<protein>
    <submittedName>
        <fullName evidence="2">ORF9</fullName>
    </submittedName>
</protein>
<keyword evidence="3" id="KW-1185">Reference proteome</keyword>
<dbReference type="InterPro" id="IPR013783">
    <property type="entry name" value="Ig-like_fold"/>
</dbReference>
<dbReference type="Gene3D" id="2.60.40.10">
    <property type="entry name" value="Immunoglobulins"/>
    <property type="match status" value="1"/>
</dbReference>
<dbReference type="KEGG" id="vg:17401040"/>
<dbReference type="Proteomes" id="UP000120888">
    <property type="component" value="Segment"/>
</dbReference>
<reference evidence="2 3" key="1">
    <citation type="journal article" date="2014" name="J. Gen. Virol.">
        <title>Whole-genome sequences of two turkey adenovirus types reveal the existence of two unknown lineages that merit the establishment of novel species within the genus Aviadenovirus.</title>
        <authorList>
            <person name="Marek A."/>
            <person name="Ballmann M.Z."/>
            <person name="Kosiol C."/>
            <person name="Harrach B."/>
            <person name="Schlotterer C."/>
            <person name="Hess M."/>
        </authorList>
    </citation>
    <scope>NUCLEOTIDE SEQUENCE [LARGE SCALE GENOMIC DNA]</scope>
    <source>
        <strain evidence="2">1277BT</strain>
    </source>
</reference>
<proteinExistence type="predicted"/>
<dbReference type="SUPFAM" id="SSF48726">
    <property type="entry name" value="Immunoglobulin"/>
    <property type="match status" value="1"/>
</dbReference>
<dbReference type="GeneID" id="17401040"/>
<evidence type="ECO:0000256" key="1">
    <source>
        <dbReference type="SAM" id="Phobius"/>
    </source>
</evidence>
<dbReference type="InterPro" id="IPR036179">
    <property type="entry name" value="Ig-like_dom_sf"/>
</dbReference>
<keyword evidence="1" id="KW-1133">Transmembrane helix</keyword>
<feature type="transmembrane region" description="Helical" evidence="1">
    <location>
        <begin position="254"/>
        <end position="274"/>
    </location>
</feature>
<sequence length="307" mass="33711">MGAFSSPTFLLLLTGCLAACRALLIGDNETATRHLVRWSFAASENCTGGRTAVLWFPGQDDASAIKVPFMNRLTFNASTNSILLKPFSVNNGCWLSTSIGVGKKPTLDEYVVRNITGFPSVTHRSTSRITVKQGQDATLNGAQIPNPNISEWEFISGNSSKLILQHYWAQGTTAVYTPYKGRTQFDKKNNILTLRNTTAADTGRYKSTVDLSSATTVTYDLTVVSTETDAHDHTTLGPKIQILVQPRTNGNPGLWIGIALCVLTLIPAFLLWYFRDKLCEQDPVIEIDMPSEPGVTIHILRDDETDP</sequence>
<accession>U5NHV9</accession>
<evidence type="ECO:0000313" key="2">
    <source>
        <dbReference type="EMBL" id="AGX93357.1"/>
    </source>
</evidence>